<sequence>MTPPVTLDDVRDAAARLAGVAHRTPVVRSRTLDDLVGAEVLLKCENLQRIGAFKFRGAYNAASRLSPEQLARGIAAYSSGNHAQAVALAARELGSSAVILVPEDTPKSKVDATRGYGAEVVTYDRYTGDRVALGEALAAERGLALIPPYEHPHVIAGQGTAALELLEDSGPVDTLVVPVGGGGLIAGSSTAAKAVQPGVRVVGVEPAEGDDTKRSLEAGERVSIPVPRTIADGQAASTPGELTFSINRNLVDDIALVTDDAVRDAMRFAFERLKLVLEPSGATGLAAVLGGQAPVSGRVGVIISGGNVSPERFAELIAS</sequence>
<dbReference type="Pfam" id="PF00291">
    <property type="entry name" value="PALP"/>
    <property type="match status" value="1"/>
</dbReference>
<comment type="caution">
    <text evidence="4">The sequence shown here is derived from an EMBL/GenBank/DDBJ whole genome shotgun (WGS) entry which is preliminary data.</text>
</comment>
<dbReference type="InterPro" id="IPR036052">
    <property type="entry name" value="TrpB-like_PALP_sf"/>
</dbReference>
<keyword evidence="5" id="KW-1185">Reference proteome</keyword>
<organism evidence="4 5">
    <name type="scientific">Amycolatopsis ultiminotia</name>
    <dbReference type="NCBI Taxonomy" id="543629"/>
    <lineage>
        <taxon>Bacteria</taxon>
        <taxon>Bacillati</taxon>
        <taxon>Actinomycetota</taxon>
        <taxon>Actinomycetes</taxon>
        <taxon>Pseudonocardiales</taxon>
        <taxon>Pseudonocardiaceae</taxon>
        <taxon>Amycolatopsis</taxon>
    </lineage>
</organism>
<evidence type="ECO:0000259" key="3">
    <source>
        <dbReference type="Pfam" id="PF00291"/>
    </source>
</evidence>
<dbReference type="RefSeq" id="WP_344860315.1">
    <property type="nucleotide sequence ID" value="NZ_BAAAZN010000006.1"/>
</dbReference>
<evidence type="ECO:0000256" key="1">
    <source>
        <dbReference type="ARBA" id="ARBA00001933"/>
    </source>
</evidence>
<protein>
    <submittedName>
        <fullName evidence="4">Pyridoxal-phosphate dependent enzyme</fullName>
    </submittedName>
</protein>
<dbReference type="CDD" id="cd01562">
    <property type="entry name" value="Thr-dehyd"/>
    <property type="match status" value="1"/>
</dbReference>
<dbReference type="EMBL" id="BAAAZN010000006">
    <property type="protein sequence ID" value="GAA3545726.1"/>
    <property type="molecule type" value="Genomic_DNA"/>
</dbReference>
<dbReference type="Gene3D" id="3.40.50.1100">
    <property type="match status" value="2"/>
</dbReference>
<evidence type="ECO:0000313" key="4">
    <source>
        <dbReference type="EMBL" id="GAA3545726.1"/>
    </source>
</evidence>
<name>A0ABP6W3R9_9PSEU</name>
<dbReference type="PANTHER" id="PTHR43050">
    <property type="entry name" value="SERINE / THREONINE RACEMASE FAMILY MEMBER"/>
    <property type="match status" value="1"/>
</dbReference>
<dbReference type="InterPro" id="IPR001926">
    <property type="entry name" value="TrpB-like_PALP"/>
</dbReference>
<dbReference type="SUPFAM" id="SSF53686">
    <property type="entry name" value="Tryptophan synthase beta subunit-like PLP-dependent enzymes"/>
    <property type="match status" value="1"/>
</dbReference>
<accession>A0ABP6W3R9</accession>
<evidence type="ECO:0000256" key="2">
    <source>
        <dbReference type="ARBA" id="ARBA00022898"/>
    </source>
</evidence>
<comment type="cofactor">
    <cofactor evidence="1">
        <name>pyridoxal 5'-phosphate</name>
        <dbReference type="ChEBI" id="CHEBI:597326"/>
    </cofactor>
</comment>
<keyword evidence="2" id="KW-0663">Pyridoxal phosphate</keyword>
<dbReference type="Proteomes" id="UP001500689">
    <property type="component" value="Unassembled WGS sequence"/>
</dbReference>
<proteinExistence type="predicted"/>
<gene>
    <name evidence="4" type="ORF">GCM10022222_31680</name>
</gene>
<reference evidence="5" key="1">
    <citation type="journal article" date="2019" name="Int. J. Syst. Evol. Microbiol.">
        <title>The Global Catalogue of Microorganisms (GCM) 10K type strain sequencing project: providing services to taxonomists for standard genome sequencing and annotation.</title>
        <authorList>
            <consortium name="The Broad Institute Genomics Platform"/>
            <consortium name="The Broad Institute Genome Sequencing Center for Infectious Disease"/>
            <person name="Wu L."/>
            <person name="Ma J."/>
        </authorList>
    </citation>
    <scope>NUCLEOTIDE SEQUENCE [LARGE SCALE GENOMIC DNA]</scope>
    <source>
        <strain evidence="5">JCM 16898</strain>
    </source>
</reference>
<evidence type="ECO:0000313" key="5">
    <source>
        <dbReference type="Proteomes" id="UP001500689"/>
    </source>
</evidence>
<feature type="domain" description="Tryptophan synthase beta chain-like PALP" evidence="3">
    <location>
        <begin position="22"/>
        <end position="305"/>
    </location>
</feature>
<dbReference type="PANTHER" id="PTHR43050:SF1">
    <property type="entry name" value="SERINE RACEMASE"/>
    <property type="match status" value="1"/>
</dbReference>